<organism evidence="3 4">
    <name type="scientific">Candidatus Lloydbacteria bacterium RIFCSPHIGHO2_02_FULL_54_17</name>
    <dbReference type="NCBI Taxonomy" id="1798664"/>
    <lineage>
        <taxon>Bacteria</taxon>
        <taxon>Candidatus Lloydiibacteriota</taxon>
    </lineage>
</organism>
<dbReference type="Pfam" id="PF00156">
    <property type="entry name" value="Pribosyltran"/>
    <property type="match status" value="1"/>
</dbReference>
<dbReference type="InterPro" id="IPR051910">
    <property type="entry name" value="ComF/GntX_DNA_util-trans"/>
</dbReference>
<accession>A0A1G2DDC4</accession>
<dbReference type="PANTHER" id="PTHR47505:SF1">
    <property type="entry name" value="DNA UTILIZATION PROTEIN YHGH"/>
    <property type="match status" value="1"/>
</dbReference>
<reference evidence="3 4" key="1">
    <citation type="journal article" date="2016" name="Nat. Commun.">
        <title>Thousands of microbial genomes shed light on interconnected biogeochemical processes in an aquifer system.</title>
        <authorList>
            <person name="Anantharaman K."/>
            <person name="Brown C.T."/>
            <person name="Hug L.A."/>
            <person name="Sharon I."/>
            <person name="Castelle C.J."/>
            <person name="Probst A.J."/>
            <person name="Thomas B.C."/>
            <person name="Singh A."/>
            <person name="Wilkins M.J."/>
            <person name="Karaoz U."/>
            <person name="Brodie E.L."/>
            <person name="Williams K.H."/>
            <person name="Hubbard S.S."/>
            <person name="Banfield J.F."/>
        </authorList>
    </citation>
    <scope>NUCLEOTIDE SEQUENCE [LARGE SCALE GENOMIC DNA]</scope>
</reference>
<dbReference type="Gene3D" id="3.40.50.2020">
    <property type="match status" value="1"/>
</dbReference>
<dbReference type="EMBL" id="MHLO01000043">
    <property type="protein sequence ID" value="OGZ10951.1"/>
    <property type="molecule type" value="Genomic_DNA"/>
</dbReference>
<dbReference type="STRING" id="1798664.A3C93_02815"/>
<evidence type="ECO:0000313" key="4">
    <source>
        <dbReference type="Proteomes" id="UP000178636"/>
    </source>
</evidence>
<dbReference type="CDD" id="cd06223">
    <property type="entry name" value="PRTases_typeI"/>
    <property type="match status" value="1"/>
</dbReference>
<dbReference type="AlphaFoldDB" id="A0A1G2DDC4"/>
<dbReference type="PANTHER" id="PTHR47505">
    <property type="entry name" value="DNA UTILIZATION PROTEIN YHGH"/>
    <property type="match status" value="1"/>
</dbReference>
<dbReference type="Proteomes" id="UP000178636">
    <property type="component" value="Unassembled WGS sequence"/>
</dbReference>
<feature type="domain" description="Phosphoribosyltransferase" evidence="2">
    <location>
        <begin position="108"/>
        <end position="214"/>
    </location>
</feature>
<sequence length="215" mass="24253">MLKDLLLLLFPERCVGCNKTGSPLCALCERTITTRPQALSSTTAALFDYRHPLVKRALWALKYHRKRALGKYFGLALYREFFKQLTRENTLNKEEIVLIPVPASVKAVAMRGYNHSGVIASAIAEAGKEDGLSLRVEHKMLVKRRENARQVEARTKTEREKNVEHVFAVRNGERIAGKTVILIDDVVTTGATVKEARRALLPWKPKRILTIVVAH</sequence>
<dbReference type="SUPFAM" id="SSF53271">
    <property type="entry name" value="PRTase-like"/>
    <property type="match status" value="1"/>
</dbReference>
<evidence type="ECO:0000313" key="3">
    <source>
        <dbReference type="EMBL" id="OGZ10951.1"/>
    </source>
</evidence>
<protein>
    <recommendedName>
        <fullName evidence="2">Phosphoribosyltransferase domain-containing protein</fullName>
    </recommendedName>
</protein>
<dbReference type="InterPro" id="IPR029057">
    <property type="entry name" value="PRTase-like"/>
</dbReference>
<comment type="similarity">
    <text evidence="1">Belongs to the ComF/GntX family.</text>
</comment>
<comment type="caution">
    <text evidence="3">The sequence shown here is derived from an EMBL/GenBank/DDBJ whole genome shotgun (WGS) entry which is preliminary data.</text>
</comment>
<dbReference type="InterPro" id="IPR000836">
    <property type="entry name" value="PRTase_dom"/>
</dbReference>
<gene>
    <name evidence="3" type="ORF">A3C93_02815</name>
</gene>
<evidence type="ECO:0000259" key="2">
    <source>
        <dbReference type="Pfam" id="PF00156"/>
    </source>
</evidence>
<name>A0A1G2DDC4_9BACT</name>
<proteinExistence type="inferred from homology"/>
<evidence type="ECO:0000256" key="1">
    <source>
        <dbReference type="ARBA" id="ARBA00008007"/>
    </source>
</evidence>